<feature type="domain" description="Toprim" evidence="11">
    <location>
        <begin position="15"/>
        <end position="125"/>
    </location>
</feature>
<keyword evidence="7 10" id="KW-0799">Topoisomerase</keyword>
<name>A0ABU4WA14_9FUSO</name>
<comment type="similarity">
    <text evidence="2 10">Belongs to the type IA topoisomerase family.</text>
</comment>
<dbReference type="CDD" id="cd03363">
    <property type="entry name" value="TOPRIM_TopoIA_TopoI"/>
    <property type="match status" value="1"/>
</dbReference>
<evidence type="ECO:0000256" key="10">
    <source>
        <dbReference type="HAMAP-Rule" id="MF_00952"/>
    </source>
</evidence>
<dbReference type="PROSITE" id="PS50880">
    <property type="entry name" value="TOPRIM"/>
    <property type="match status" value="1"/>
</dbReference>
<accession>A0ABU4WA14</accession>
<reference evidence="14" key="1">
    <citation type="submission" date="2023-07" db="EMBL/GenBank/DDBJ databases">
        <authorList>
            <person name="Colorado M.A."/>
            <person name="Villamil L.M."/>
            <person name="Melo J.F."/>
            <person name="Rodriguez J.A."/>
            <person name="Ruiz R.Y."/>
        </authorList>
    </citation>
    <scope>NUCLEOTIDE SEQUENCE [LARGE SCALE GENOMIC DNA]</scope>
    <source>
        <strain evidence="14">C33</strain>
    </source>
</reference>
<feature type="site" description="Interaction with DNA" evidence="10">
    <location>
        <position position="151"/>
    </location>
</feature>
<dbReference type="CDD" id="cd00186">
    <property type="entry name" value="TOP1Ac"/>
    <property type="match status" value="1"/>
</dbReference>
<evidence type="ECO:0000256" key="3">
    <source>
        <dbReference type="ARBA" id="ARBA00022723"/>
    </source>
</evidence>
<dbReference type="NCBIfam" id="TIGR01051">
    <property type="entry name" value="topA_bact"/>
    <property type="match status" value="1"/>
</dbReference>
<dbReference type="SMART" id="SM00493">
    <property type="entry name" value="TOPRIM"/>
    <property type="match status" value="1"/>
</dbReference>
<gene>
    <name evidence="10 13" type="primary">topA</name>
    <name evidence="13" type="ORF">RFV38_07675</name>
</gene>
<dbReference type="InterPro" id="IPR013826">
    <property type="entry name" value="Topo_IA_cen_sub3"/>
</dbReference>
<dbReference type="InterPro" id="IPR013825">
    <property type="entry name" value="Topo_IA_cen_sub2"/>
</dbReference>
<dbReference type="Gene3D" id="3.40.50.140">
    <property type="match status" value="1"/>
</dbReference>
<comment type="caution">
    <text evidence="13">The sequence shown here is derived from an EMBL/GenBank/DDBJ whole genome shotgun (WGS) entry which is preliminary data.</text>
</comment>
<evidence type="ECO:0000256" key="4">
    <source>
        <dbReference type="ARBA" id="ARBA00022771"/>
    </source>
</evidence>
<dbReference type="Proteomes" id="UP001279681">
    <property type="component" value="Unassembled WGS sequence"/>
</dbReference>
<keyword evidence="4" id="KW-0863">Zinc-finger</keyword>
<feature type="site" description="Interaction with DNA" evidence="10">
    <location>
        <position position="160"/>
    </location>
</feature>
<evidence type="ECO:0000256" key="1">
    <source>
        <dbReference type="ARBA" id="ARBA00000213"/>
    </source>
</evidence>
<dbReference type="Pfam" id="PF01751">
    <property type="entry name" value="Toprim"/>
    <property type="match status" value="1"/>
</dbReference>
<dbReference type="InterPro" id="IPR006171">
    <property type="entry name" value="TOPRIM_dom"/>
</dbReference>
<dbReference type="SMART" id="SM00437">
    <property type="entry name" value="TOP1Ac"/>
    <property type="match status" value="1"/>
</dbReference>
<dbReference type="EMBL" id="JAVIKH010000009">
    <property type="protein sequence ID" value="MDX8336373.1"/>
    <property type="molecule type" value="Genomic_DNA"/>
</dbReference>
<dbReference type="Gene3D" id="2.70.20.10">
    <property type="entry name" value="Topoisomerase I, domain 3"/>
    <property type="match status" value="1"/>
</dbReference>
<dbReference type="Gene3D" id="3.30.65.10">
    <property type="entry name" value="Bacterial Topoisomerase I, domain 1"/>
    <property type="match status" value="1"/>
</dbReference>
<dbReference type="InterPro" id="IPR013498">
    <property type="entry name" value="Topo_IA_Znf"/>
</dbReference>
<dbReference type="Gene3D" id="1.10.290.10">
    <property type="entry name" value="Topoisomerase I, domain 4"/>
    <property type="match status" value="1"/>
</dbReference>
<keyword evidence="5" id="KW-0862">Zinc</keyword>
<comment type="catalytic activity">
    <reaction evidence="1 10">
        <text>ATP-independent breakage of single-stranded DNA, followed by passage and rejoining.</text>
        <dbReference type="EC" id="5.6.2.1"/>
    </reaction>
</comment>
<feature type="domain" description="Topo IA-type catalytic" evidence="12">
    <location>
        <begin position="141"/>
        <end position="562"/>
    </location>
</feature>
<feature type="active site" description="O-(5'-phospho-DNA)-tyrosine intermediate" evidence="10">
    <location>
        <position position="306"/>
    </location>
</feature>
<feature type="site" description="Interaction with DNA" evidence="10">
    <location>
        <position position="494"/>
    </location>
</feature>
<dbReference type="Pfam" id="PF01131">
    <property type="entry name" value="Topoisom_bac"/>
    <property type="match status" value="1"/>
</dbReference>
<dbReference type="SUPFAM" id="SSF56712">
    <property type="entry name" value="Prokaryotic type I DNA topoisomerase"/>
    <property type="match status" value="1"/>
</dbReference>
<feature type="region of interest" description="Interaction with DNA" evidence="10">
    <location>
        <begin position="175"/>
        <end position="180"/>
    </location>
</feature>
<feature type="site" description="Interaction with DNA" evidence="10">
    <location>
        <position position="152"/>
    </location>
</feature>
<dbReference type="GO" id="GO:0003917">
    <property type="term" value="F:DNA topoisomerase type I (single strand cut, ATP-independent) activity"/>
    <property type="evidence" value="ECO:0007669"/>
    <property type="project" value="UniProtKB-EC"/>
</dbReference>
<comment type="function">
    <text evidence="10">Releases the supercoiling and torsional tension of DNA, which is introduced during the DNA replication and transcription, by transiently cleaving and rejoining one strand of the DNA duplex. Introduces a single-strand break via transesterification at a target site in duplex DNA. The scissile phosphodiester is attacked by the catalytic tyrosine of the enzyme, resulting in the formation of a DNA-(5'-phosphotyrosyl)-enzyme intermediate and the expulsion of a 3'-OH DNA strand. The free DNA strand then undergoes passage around the unbroken strand, thus removing DNA supercoils. Finally, in the religation step, the DNA 3'-OH attacks the covalent intermediate to expel the active-site tyrosine and restore the DNA phosphodiester backbone.</text>
</comment>
<dbReference type="InterPro" id="IPR005733">
    <property type="entry name" value="TopoI_bac-type"/>
</dbReference>
<dbReference type="Pfam" id="PF01396">
    <property type="entry name" value="Zn_ribbon_Top1"/>
    <property type="match status" value="2"/>
</dbReference>
<evidence type="ECO:0000259" key="12">
    <source>
        <dbReference type="PROSITE" id="PS52039"/>
    </source>
</evidence>
<dbReference type="PRINTS" id="PR00417">
    <property type="entry name" value="PRTPISMRASEI"/>
</dbReference>
<protein>
    <recommendedName>
        <fullName evidence="10">DNA topoisomerase 1</fullName>
        <ecNumber evidence="10">5.6.2.1</ecNumber>
    </recommendedName>
    <alternativeName>
        <fullName evidence="10">DNA topoisomerase I</fullName>
    </alternativeName>
</protein>
<feature type="site" description="Interaction with DNA" evidence="10">
    <location>
        <position position="167"/>
    </location>
</feature>
<evidence type="ECO:0000313" key="14">
    <source>
        <dbReference type="Proteomes" id="UP001279681"/>
    </source>
</evidence>
<feature type="site" description="Interaction with DNA" evidence="10">
    <location>
        <position position="155"/>
    </location>
</feature>
<organism evidence="13 14">
    <name type="scientific">Candidatus Cetobacterium colombiensis</name>
    <dbReference type="NCBI Taxonomy" id="3073100"/>
    <lineage>
        <taxon>Bacteria</taxon>
        <taxon>Fusobacteriati</taxon>
        <taxon>Fusobacteriota</taxon>
        <taxon>Fusobacteriia</taxon>
        <taxon>Fusobacteriales</taxon>
        <taxon>Fusobacteriaceae</taxon>
        <taxon>Cetobacterium</taxon>
    </lineage>
</organism>
<feature type="site" description="Interaction with DNA" evidence="10">
    <location>
        <position position="308"/>
    </location>
</feature>
<keyword evidence="8 10" id="KW-0238">DNA-binding</keyword>
<evidence type="ECO:0000256" key="9">
    <source>
        <dbReference type="ARBA" id="ARBA00023235"/>
    </source>
</evidence>
<dbReference type="Gene3D" id="1.10.460.10">
    <property type="entry name" value="Topoisomerase I, domain 2"/>
    <property type="match status" value="1"/>
</dbReference>
<evidence type="ECO:0000256" key="7">
    <source>
        <dbReference type="ARBA" id="ARBA00023029"/>
    </source>
</evidence>
<dbReference type="SMART" id="SM00436">
    <property type="entry name" value="TOP1Bc"/>
    <property type="match status" value="1"/>
</dbReference>
<dbReference type="InterPro" id="IPR003602">
    <property type="entry name" value="Topo_IA_DNA-bd_dom"/>
</dbReference>
<evidence type="ECO:0000313" key="13">
    <source>
        <dbReference type="EMBL" id="MDX8336373.1"/>
    </source>
</evidence>
<dbReference type="InterPro" id="IPR013824">
    <property type="entry name" value="Topo_IA_cen_sub1"/>
</dbReference>
<dbReference type="InterPro" id="IPR023406">
    <property type="entry name" value="Topo_IA_AS"/>
</dbReference>
<dbReference type="InterPro" id="IPR028612">
    <property type="entry name" value="Topoisom_1_IA"/>
</dbReference>
<evidence type="ECO:0000256" key="6">
    <source>
        <dbReference type="ARBA" id="ARBA00022842"/>
    </source>
</evidence>
<dbReference type="InterPro" id="IPR003601">
    <property type="entry name" value="Topo_IA_2"/>
</dbReference>
<dbReference type="PANTHER" id="PTHR42785">
    <property type="entry name" value="DNA TOPOISOMERASE, TYPE IA, CORE"/>
    <property type="match status" value="1"/>
</dbReference>
<dbReference type="InterPro" id="IPR023405">
    <property type="entry name" value="Topo_IA_core_domain"/>
</dbReference>
<dbReference type="PANTHER" id="PTHR42785:SF1">
    <property type="entry name" value="DNA TOPOISOMERASE"/>
    <property type="match status" value="1"/>
</dbReference>
<dbReference type="SUPFAM" id="SSF57783">
    <property type="entry name" value="Zinc beta-ribbon"/>
    <property type="match status" value="1"/>
</dbReference>
<keyword evidence="14" id="KW-1185">Reference proteome</keyword>
<dbReference type="RefSeq" id="WP_320313778.1">
    <property type="nucleotide sequence ID" value="NZ_JAVIKH010000009.1"/>
</dbReference>
<dbReference type="PROSITE" id="PS52039">
    <property type="entry name" value="TOPO_IA_2"/>
    <property type="match status" value="1"/>
</dbReference>
<evidence type="ECO:0000256" key="2">
    <source>
        <dbReference type="ARBA" id="ARBA00009446"/>
    </source>
</evidence>
<keyword evidence="3" id="KW-0479">Metal-binding</keyword>
<evidence type="ECO:0000259" key="11">
    <source>
        <dbReference type="PROSITE" id="PS50880"/>
    </source>
</evidence>
<evidence type="ECO:0000256" key="5">
    <source>
        <dbReference type="ARBA" id="ARBA00022833"/>
    </source>
</evidence>
<dbReference type="InterPro" id="IPR000380">
    <property type="entry name" value="Topo_IA"/>
</dbReference>
<keyword evidence="6" id="KW-0460">Magnesium</keyword>
<comment type="subunit">
    <text evidence="10">Monomer.</text>
</comment>
<dbReference type="PROSITE" id="PS00396">
    <property type="entry name" value="TOPO_IA_1"/>
    <property type="match status" value="1"/>
</dbReference>
<dbReference type="EC" id="5.6.2.1" evidence="10"/>
<evidence type="ECO:0000256" key="8">
    <source>
        <dbReference type="ARBA" id="ARBA00023125"/>
    </source>
</evidence>
<dbReference type="HAMAP" id="MF_00952">
    <property type="entry name" value="Topoisom_1_prok"/>
    <property type="match status" value="1"/>
</dbReference>
<sequence>MYIEKKLGVKAVAKKNLVIVESPAKAKTIEKILGKNFHVTASFGHVRDLPKSKIGVDVKDNFKPSYSTIRGKGDVIKTLKDLAKKSNKVYLASDPDREGEAIAWHIAQTLKLDEKEANRIEFNEITNVAIREAIKNPRKVDINRVNAQQARRILDRLVGYEISPLLWKTISSNTSAGRVQSVALKLICDLEDKIRKFIPEKFWDIKGEFENKMNLSLYKIEGKRFERVTDEDIVKNVQLTLNSEYSVINSKVTKKSKNPPLPLKTSTLQQLASSYLGFSASKTMSVAQGLYEGISIDGTQKGLITYMRTDSTRISDEAKEMAKSYILENFGKEYLGKEVVKKKKDEKIQDAHEAVRPTEIYLEPDKIKKDLTPDQYKLYKLIWERFMISQLAPMQYEQFEIILENGDYQFRGTLNKIIFDGYYKVFKDDEELPIGEFPNINEGDFLKLKKLNIKEDWTKPPSRLTESSLVKKLEADGIGRPSTYASIIETLKKREYVLIEGKSFVPTELGYEIKSILEKNFKDIMDVKFTASLEDGLDSVEEGERDWIEILKDFYSKLSKDLELYKIKVEEESNRIINSDVPCPCGKGNMVMKNGRFGRYLCCTDENCKEKYSLKGIEIPLEDIKNGSIKVKTLLDEQQRVKQGKLTDVFLSNGSRLLLKLGRFGSYLESENFKDDNERVSLPGEIKKLLINGSIEEIDGIVQLKWIMDKIQEEETEILKNAGNCEKCGKPFKIGRGRWGKFLACTGYPECKNIKKLENDKKSK</sequence>
<keyword evidence="9 10" id="KW-0413">Isomerase</keyword>
<feature type="site" description="Interaction with DNA" evidence="10">
    <location>
        <position position="45"/>
    </location>
</feature>
<proteinExistence type="inferred from homology"/>
<dbReference type="InterPro" id="IPR013497">
    <property type="entry name" value="Topo_IA_cen"/>
</dbReference>
<dbReference type="InterPro" id="IPR034149">
    <property type="entry name" value="TOPRIM_TopoI"/>
</dbReference>